<dbReference type="RefSeq" id="WP_128830741.1">
    <property type="nucleotide sequence ID" value="NZ_BATN01000033.1"/>
</dbReference>
<dbReference type="InterPro" id="IPR014966">
    <property type="entry name" value="FRG-dom"/>
</dbReference>
<gene>
    <name evidence="2" type="ORF">H5V43_01410</name>
</gene>
<sequence>MIEREIGSIGDFLAARQADAEHFPGAIWYRGHADAKWQLVPGYIRSQRTVSETTLMARFRQSAAMLTERLPNSEFDWLFLMQHYGVPTRLLDWSESPLVALYFAVEPQAELSAVDGALWCLNPHKLNKKANIKSPDEEYYIPSFEDEEMKGYTPESVSRQRRLELSPAATIATRNNSRIQAQSGTFTVHHSLIIPIEDIGDKDHVVKYLIPHVQKPMIFEELRSLGINRFSLFPELASVGRILSESLS</sequence>
<evidence type="ECO:0000259" key="1">
    <source>
        <dbReference type="SMART" id="SM00901"/>
    </source>
</evidence>
<dbReference type="AlphaFoldDB" id="A0A7M2GGM1"/>
<organism evidence="2 3">
    <name type="scientific">Sphingobium fuliginis (strain ATCC 27551)</name>
    <dbReference type="NCBI Taxonomy" id="336203"/>
    <lineage>
        <taxon>Bacteria</taxon>
        <taxon>Pseudomonadati</taxon>
        <taxon>Pseudomonadota</taxon>
        <taxon>Alphaproteobacteria</taxon>
        <taxon>Sphingomonadales</taxon>
        <taxon>Sphingomonadaceae</taxon>
        <taxon>Sphingobium</taxon>
    </lineage>
</organism>
<dbReference type="EMBL" id="CP060035">
    <property type="protein sequence ID" value="QOT71864.1"/>
    <property type="molecule type" value="Genomic_DNA"/>
</dbReference>
<evidence type="ECO:0000313" key="2">
    <source>
        <dbReference type="EMBL" id="QOT71864.1"/>
    </source>
</evidence>
<dbReference type="Pfam" id="PF08867">
    <property type="entry name" value="FRG"/>
    <property type="match status" value="1"/>
</dbReference>
<protein>
    <submittedName>
        <fullName evidence="2">FRG domain-containing protein</fullName>
    </submittedName>
</protein>
<proteinExistence type="predicted"/>
<name>A0A7M2GGM1_SPHSA</name>
<feature type="domain" description="FRG" evidence="1">
    <location>
        <begin position="23"/>
        <end position="119"/>
    </location>
</feature>
<dbReference type="SMART" id="SM00901">
    <property type="entry name" value="FRG"/>
    <property type="match status" value="1"/>
</dbReference>
<accession>A0A7M2GGM1</accession>
<evidence type="ECO:0000313" key="3">
    <source>
        <dbReference type="Proteomes" id="UP000593663"/>
    </source>
</evidence>
<dbReference type="KEGG" id="sbar:H5V43_01410"/>
<dbReference type="Proteomes" id="UP000593663">
    <property type="component" value="Chromosome 1"/>
</dbReference>
<reference evidence="3" key="1">
    <citation type="submission" date="2020-08" db="EMBL/GenBank/DDBJ databases">
        <title>Complete genome sequence of Sphingobium barthaii strain KK22, a high-molecular-weight polycyclic aromatic hydrocarbon-degrading soil bacterium.</title>
        <authorList>
            <person name="Mori J.F."/>
            <person name="Kanaly R.A."/>
        </authorList>
    </citation>
    <scope>NUCLEOTIDE SEQUENCE [LARGE SCALE GENOMIC DNA]</scope>
    <source>
        <strain evidence="3">KK22</strain>
    </source>
</reference>